<dbReference type="PRINTS" id="PR00081">
    <property type="entry name" value="GDHRDH"/>
</dbReference>
<dbReference type="RefSeq" id="WP_343897030.1">
    <property type="nucleotide sequence ID" value="NZ_BAAAFZ010000061.1"/>
</dbReference>
<evidence type="ECO:0000313" key="4">
    <source>
        <dbReference type="Proteomes" id="UP001501588"/>
    </source>
</evidence>
<dbReference type="PROSITE" id="PS00061">
    <property type="entry name" value="ADH_SHORT"/>
    <property type="match status" value="1"/>
</dbReference>
<dbReference type="PANTHER" id="PTHR24321:SF8">
    <property type="entry name" value="ESTRADIOL 17-BETA-DEHYDROGENASE 8-RELATED"/>
    <property type="match status" value="1"/>
</dbReference>
<dbReference type="InterPro" id="IPR002347">
    <property type="entry name" value="SDR_fam"/>
</dbReference>
<evidence type="ECO:0000313" key="3">
    <source>
        <dbReference type="EMBL" id="GAA0596299.1"/>
    </source>
</evidence>
<protein>
    <submittedName>
        <fullName evidence="3">SDR family oxidoreductase</fullName>
    </submittedName>
</protein>
<dbReference type="PRINTS" id="PR00080">
    <property type="entry name" value="SDRFAMILY"/>
</dbReference>
<evidence type="ECO:0000256" key="1">
    <source>
        <dbReference type="ARBA" id="ARBA00006484"/>
    </source>
</evidence>
<dbReference type="EMBL" id="BAAAFZ010000061">
    <property type="protein sequence ID" value="GAA0596299.1"/>
    <property type="molecule type" value="Genomic_DNA"/>
</dbReference>
<name>A0ABN1FRI6_9PROT</name>
<dbReference type="Gene3D" id="3.40.50.720">
    <property type="entry name" value="NAD(P)-binding Rossmann-like Domain"/>
    <property type="match status" value="1"/>
</dbReference>
<organism evidence="3 4">
    <name type="scientific">Craurococcus roseus</name>
    <dbReference type="NCBI Taxonomy" id="77585"/>
    <lineage>
        <taxon>Bacteria</taxon>
        <taxon>Pseudomonadati</taxon>
        <taxon>Pseudomonadota</taxon>
        <taxon>Alphaproteobacteria</taxon>
        <taxon>Acetobacterales</taxon>
        <taxon>Acetobacteraceae</taxon>
        <taxon>Craurococcus</taxon>
    </lineage>
</organism>
<reference evidence="3 4" key="1">
    <citation type="journal article" date="2019" name="Int. J. Syst. Evol. Microbiol.">
        <title>The Global Catalogue of Microorganisms (GCM) 10K type strain sequencing project: providing services to taxonomists for standard genome sequencing and annotation.</title>
        <authorList>
            <consortium name="The Broad Institute Genomics Platform"/>
            <consortium name="The Broad Institute Genome Sequencing Center for Infectious Disease"/>
            <person name="Wu L."/>
            <person name="Ma J."/>
        </authorList>
    </citation>
    <scope>NUCLEOTIDE SEQUENCE [LARGE SCALE GENOMIC DNA]</scope>
    <source>
        <strain evidence="3 4">JCM 9933</strain>
    </source>
</reference>
<proteinExistence type="inferred from homology"/>
<keyword evidence="2" id="KW-0560">Oxidoreductase</keyword>
<evidence type="ECO:0000256" key="2">
    <source>
        <dbReference type="ARBA" id="ARBA00023002"/>
    </source>
</evidence>
<dbReference type="NCBIfam" id="NF009466">
    <property type="entry name" value="PRK12826.1-2"/>
    <property type="match status" value="1"/>
</dbReference>
<comment type="similarity">
    <text evidence="1">Belongs to the short-chain dehydrogenases/reductases (SDR) family.</text>
</comment>
<gene>
    <name evidence="3" type="ORF">GCM10009416_38320</name>
</gene>
<dbReference type="InterPro" id="IPR036291">
    <property type="entry name" value="NAD(P)-bd_dom_sf"/>
</dbReference>
<keyword evidence="4" id="KW-1185">Reference proteome</keyword>
<dbReference type="CDD" id="cd05233">
    <property type="entry name" value="SDR_c"/>
    <property type="match status" value="1"/>
</dbReference>
<dbReference type="Pfam" id="PF13561">
    <property type="entry name" value="adh_short_C2"/>
    <property type="match status" value="1"/>
</dbReference>
<accession>A0ABN1FRI6</accession>
<dbReference type="SUPFAM" id="SSF51735">
    <property type="entry name" value="NAD(P)-binding Rossmann-fold domains"/>
    <property type="match status" value="1"/>
</dbReference>
<dbReference type="Proteomes" id="UP001501588">
    <property type="component" value="Unassembled WGS sequence"/>
</dbReference>
<sequence>MRKVLVTAGASGIGREIAAAFLAAGDAVYTCDVNADALKAASADLAGLKTGVCDIGDRGEIERMVADAAARLGGIDVLVNNAGVGGPTAPVQDVEPDEWEGVLRIDLTGTFLVTKFAVPHLIRSGNGVIIVMSSAAGRFGYPNRSPYATAKWGLIGFTKTLSMELGEHGIRANAILPGAVDGDRIRRVFEGRAKATGKTVEEVAETAMANQSIKRLVDPRDIAALAVFLASDAAKSISGQALPIDADMQRN</sequence>
<dbReference type="InterPro" id="IPR020904">
    <property type="entry name" value="Sc_DH/Rdtase_CS"/>
</dbReference>
<dbReference type="PANTHER" id="PTHR24321">
    <property type="entry name" value="DEHYDROGENASES, SHORT CHAIN"/>
    <property type="match status" value="1"/>
</dbReference>
<comment type="caution">
    <text evidence="3">The sequence shown here is derived from an EMBL/GenBank/DDBJ whole genome shotgun (WGS) entry which is preliminary data.</text>
</comment>